<sequence length="119" mass="12971">MSSKSQKTNIIPVPRPRPQSRSLSEKSLGESQSSQNNLGSNTQKKVEENNNLNASLSLNSSKSSGSSSRFVIEDPLQSNDPFADCDLFHSSDGFLKVFDNNSNDPFSSPFSIQTKGQKS</sequence>
<proteinExistence type="predicted"/>
<accession>A0A8B6EUV8</accession>
<feature type="compositionally biased region" description="Low complexity" evidence="1">
    <location>
        <begin position="49"/>
        <end position="68"/>
    </location>
</feature>
<reference evidence="2" key="1">
    <citation type="submission" date="2018-11" db="EMBL/GenBank/DDBJ databases">
        <authorList>
            <person name="Alioto T."/>
            <person name="Alioto T."/>
        </authorList>
    </citation>
    <scope>NUCLEOTIDE SEQUENCE</scope>
</reference>
<organism evidence="2 3">
    <name type="scientific">Mytilus galloprovincialis</name>
    <name type="common">Mediterranean mussel</name>
    <dbReference type="NCBI Taxonomy" id="29158"/>
    <lineage>
        <taxon>Eukaryota</taxon>
        <taxon>Metazoa</taxon>
        <taxon>Spiralia</taxon>
        <taxon>Lophotrochozoa</taxon>
        <taxon>Mollusca</taxon>
        <taxon>Bivalvia</taxon>
        <taxon>Autobranchia</taxon>
        <taxon>Pteriomorphia</taxon>
        <taxon>Mytilida</taxon>
        <taxon>Mytiloidea</taxon>
        <taxon>Mytilidae</taxon>
        <taxon>Mytilinae</taxon>
        <taxon>Mytilus</taxon>
    </lineage>
</organism>
<name>A0A8B6EUV8_MYTGA</name>
<feature type="compositionally biased region" description="Polar residues" evidence="1">
    <location>
        <begin position="29"/>
        <end position="43"/>
    </location>
</feature>
<comment type="caution">
    <text evidence="2">The sequence shown here is derived from an EMBL/GenBank/DDBJ whole genome shotgun (WGS) entry which is preliminary data.</text>
</comment>
<dbReference type="OrthoDB" id="10557734at2759"/>
<evidence type="ECO:0000256" key="1">
    <source>
        <dbReference type="SAM" id="MobiDB-lite"/>
    </source>
</evidence>
<dbReference type="AlphaFoldDB" id="A0A8B6EUV8"/>
<evidence type="ECO:0000313" key="3">
    <source>
        <dbReference type="Proteomes" id="UP000596742"/>
    </source>
</evidence>
<evidence type="ECO:0000313" key="2">
    <source>
        <dbReference type="EMBL" id="VDI39191.1"/>
    </source>
</evidence>
<feature type="region of interest" description="Disordered" evidence="1">
    <location>
        <begin position="1"/>
        <end position="69"/>
    </location>
</feature>
<gene>
    <name evidence="2" type="ORF">MGAL_10B015576</name>
</gene>
<dbReference type="EMBL" id="UYJE01005658">
    <property type="protein sequence ID" value="VDI39191.1"/>
    <property type="molecule type" value="Genomic_DNA"/>
</dbReference>
<protein>
    <submittedName>
        <fullName evidence="2">Uncharacterized protein</fullName>
    </submittedName>
</protein>
<keyword evidence="3" id="KW-1185">Reference proteome</keyword>
<dbReference type="Proteomes" id="UP000596742">
    <property type="component" value="Unassembled WGS sequence"/>
</dbReference>